<name>A0AAE8NJ71_BURCE</name>
<accession>A0AAE8NJ71</accession>
<organism evidence="1 2">
    <name type="scientific">Burkholderia cepacia</name>
    <name type="common">Pseudomonas cepacia</name>
    <dbReference type="NCBI Taxonomy" id="292"/>
    <lineage>
        <taxon>Bacteria</taxon>
        <taxon>Pseudomonadati</taxon>
        <taxon>Pseudomonadota</taxon>
        <taxon>Betaproteobacteria</taxon>
        <taxon>Burkholderiales</taxon>
        <taxon>Burkholderiaceae</taxon>
        <taxon>Burkholderia</taxon>
        <taxon>Burkholderia cepacia complex</taxon>
    </lineage>
</organism>
<dbReference type="Proteomes" id="UP000250416">
    <property type="component" value="Unassembled WGS sequence"/>
</dbReference>
<sequence length="356" mass="39787">MRDDAFRRDEPAREQVDRDRVAVWPQVRAAHVELLAVADDRPVDGRILAEHAEFDEAAELADQVEPLAHADRHAGRLDVDVAAVAVGERPDDRARIVALRVDRHVGAVLPREFEPLVDQVDHDEFLRRLQVRDLRHHQAERARSGDHDHIVELQVAAVHRMDRARQRLDDRGVFERHSERDPVDDRGGRNAHVFGHPAVGHLALEAEDVVHFAHPVLARPAITALAARHDLLGDHAVAQRHAEMLGRAVAERFDMAEKFMAGNHGRLHPRARAAPEHLRARIALAVARANPARGDADHELVRAGVRLRDLFDAVVLGAVANDRGHPRLGFGCRHELSLSLMIRISDRSHVTATVRG</sequence>
<reference evidence="1 2" key="1">
    <citation type="submission" date="2018-06" db="EMBL/GenBank/DDBJ databases">
        <authorList>
            <consortium name="Pathogen Informatics"/>
            <person name="Doyle S."/>
        </authorList>
    </citation>
    <scope>NUCLEOTIDE SEQUENCE [LARGE SCALE GENOMIC DNA]</scope>
    <source>
        <strain evidence="1 2">NCTC10661</strain>
    </source>
</reference>
<evidence type="ECO:0000313" key="2">
    <source>
        <dbReference type="Proteomes" id="UP000250416"/>
    </source>
</evidence>
<protein>
    <submittedName>
        <fullName evidence="1">Uncharacterized protein</fullName>
    </submittedName>
</protein>
<dbReference type="AlphaFoldDB" id="A0AAE8NJ71"/>
<dbReference type="EMBL" id="UARD01000036">
    <property type="protein sequence ID" value="SQA56244.1"/>
    <property type="molecule type" value="Genomic_DNA"/>
</dbReference>
<proteinExistence type="predicted"/>
<gene>
    <name evidence="1" type="ORF">NCTC10661_05615</name>
</gene>
<comment type="caution">
    <text evidence="1">The sequence shown here is derived from an EMBL/GenBank/DDBJ whole genome shotgun (WGS) entry which is preliminary data.</text>
</comment>
<evidence type="ECO:0000313" key="1">
    <source>
        <dbReference type="EMBL" id="SQA56244.1"/>
    </source>
</evidence>